<dbReference type="Gene3D" id="3.30.465.10">
    <property type="match status" value="1"/>
</dbReference>
<dbReference type="PANTHER" id="PTHR43716">
    <property type="entry name" value="D-2-HYDROXYGLUTARATE DEHYDROGENASE, MITOCHONDRIAL"/>
    <property type="match status" value="1"/>
</dbReference>
<dbReference type="InterPro" id="IPR036318">
    <property type="entry name" value="FAD-bd_PCMH-like_sf"/>
</dbReference>
<comment type="cofactor">
    <cofactor evidence="1">
        <name>FAD</name>
        <dbReference type="ChEBI" id="CHEBI:57692"/>
    </cofactor>
</comment>
<dbReference type="Proteomes" id="UP000533533">
    <property type="component" value="Unassembled WGS sequence"/>
</dbReference>
<comment type="caution">
    <text evidence="7">The sequence shown here is derived from an EMBL/GenBank/DDBJ whole genome shotgun (WGS) entry which is preliminary data.</text>
</comment>
<comment type="similarity">
    <text evidence="2">Belongs to the FAD-binding oxidoreductase/transferase type 4 family.</text>
</comment>
<dbReference type="RefSeq" id="WP_110385634.1">
    <property type="nucleotide sequence ID" value="NZ_JACHVZ010000014.1"/>
</dbReference>
<protein>
    <submittedName>
        <fullName evidence="7">FAD/FMN-containing dehydrogenase</fullName>
    </submittedName>
</protein>
<dbReference type="EMBL" id="JACHVZ010000014">
    <property type="protein sequence ID" value="MBB2930621.1"/>
    <property type="molecule type" value="Genomic_DNA"/>
</dbReference>
<evidence type="ECO:0000256" key="1">
    <source>
        <dbReference type="ARBA" id="ARBA00001974"/>
    </source>
</evidence>
<dbReference type="InterPro" id="IPR016164">
    <property type="entry name" value="FAD-linked_Oxase-like_C"/>
</dbReference>
<dbReference type="InterPro" id="IPR051264">
    <property type="entry name" value="FAD-oxidored/transferase_4"/>
</dbReference>
<dbReference type="InterPro" id="IPR016166">
    <property type="entry name" value="FAD-bd_PCMH"/>
</dbReference>
<dbReference type="SUPFAM" id="SSF56176">
    <property type="entry name" value="FAD-binding/transporter-associated domain-like"/>
    <property type="match status" value="1"/>
</dbReference>
<keyword evidence="3" id="KW-0285">Flavoprotein</keyword>
<dbReference type="Pfam" id="PF02913">
    <property type="entry name" value="FAD-oxidase_C"/>
    <property type="match status" value="1"/>
</dbReference>
<dbReference type="Gene3D" id="3.30.70.2740">
    <property type="match status" value="1"/>
</dbReference>
<dbReference type="InterPro" id="IPR016171">
    <property type="entry name" value="Vanillyl_alc_oxidase_C-sub2"/>
</dbReference>
<sequence>MSEAFRPAIPAEAPSVDSHVSVGKLLDALGSDLVTLGAGLGTRRYCDWSGTPGAVPLALIRPRSTADVSRALALCHRLGQPVVIQGGLTGLAGGANLQGGEVALSLERMNAIEEVDVVSGTITVEAGAILQRVQEAADAAGMMFPLDLGARGSCTIGGNLATNAGGNRVIRYGMAREQVLGVEAVLADGTVIGDMHKMIKNNSGYDLKQLLVGSEGTLAVITRATLKLAPRPASLLTAWCGLPDYAAVTRLLHYARANLSGGVSAFEVMWPSYYDYVLERVAGLRKPLDTRHAYYVLLESPASDAPRDAAGFEDTLAEMLAEGVVENAVIASSHADAARFWAVRDAPAEFPVLMPGLIGFDIGFSTADIGAVADACEALLRARWPDMTTLVYGHLGDGNLHVIAHLADAPPDLSDEVDAAVYELTRAWRGAVSAEHGIGSKKRPWLGHTRDAGALQTMRAIKRALDPAGLLNPGKVLESVARSSSANLPGAW</sequence>
<dbReference type="Gene3D" id="3.30.70.2190">
    <property type="match status" value="1"/>
</dbReference>
<evidence type="ECO:0000313" key="7">
    <source>
        <dbReference type="EMBL" id="MBB2930621.1"/>
    </source>
</evidence>
<feature type="domain" description="FAD-binding PCMH-type" evidence="6">
    <location>
        <begin position="52"/>
        <end position="231"/>
    </location>
</feature>
<evidence type="ECO:0000256" key="2">
    <source>
        <dbReference type="ARBA" id="ARBA00008000"/>
    </source>
</evidence>
<keyword evidence="4" id="KW-0274">FAD</keyword>
<organism evidence="7 8">
    <name type="scientific">Paraburkholderia silvatlantica</name>
    <dbReference type="NCBI Taxonomy" id="321895"/>
    <lineage>
        <taxon>Bacteria</taxon>
        <taxon>Pseudomonadati</taxon>
        <taxon>Pseudomonadota</taxon>
        <taxon>Betaproteobacteria</taxon>
        <taxon>Burkholderiales</taxon>
        <taxon>Burkholderiaceae</taxon>
        <taxon>Paraburkholderia</taxon>
    </lineage>
</organism>
<keyword evidence="5" id="KW-0560">Oxidoreductase</keyword>
<proteinExistence type="inferred from homology"/>
<dbReference type="Pfam" id="PF01565">
    <property type="entry name" value="FAD_binding_4"/>
    <property type="match status" value="1"/>
</dbReference>
<gene>
    <name evidence="7" type="ORF">FHX59_005084</name>
</gene>
<accession>A0ABR6FT59</accession>
<name>A0ABR6FT59_9BURK</name>
<dbReference type="InterPro" id="IPR004113">
    <property type="entry name" value="FAD-bd_oxidored_4_C"/>
</dbReference>
<dbReference type="Gene3D" id="1.10.45.10">
    <property type="entry name" value="Vanillyl-alcohol Oxidase, Chain A, domain 4"/>
    <property type="match status" value="1"/>
</dbReference>
<dbReference type="InterPro" id="IPR006094">
    <property type="entry name" value="Oxid_FAD_bind_N"/>
</dbReference>
<dbReference type="SUPFAM" id="SSF55103">
    <property type="entry name" value="FAD-linked oxidases, C-terminal domain"/>
    <property type="match status" value="1"/>
</dbReference>
<evidence type="ECO:0000256" key="4">
    <source>
        <dbReference type="ARBA" id="ARBA00022827"/>
    </source>
</evidence>
<dbReference type="PROSITE" id="PS51387">
    <property type="entry name" value="FAD_PCMH"/>
    <property type="match status" value="1"/>
</dbReference>
<evidence type="ECO:0000313" key="8">
    <source>
        <dbReference type="Proteomes" id="UP000533533"/>
    </source>
</evidence>
<reference evidence="7 8" key="1">
    <citation type="submission" date="2020-08" db="EMBL/GenBank/DDBJ databases">
        <title>Genomic Encyclopedia of Type Strains, Phase IV (KMG-V): Genome sequencing to study the core and pangenomes of soil and plant-associated prokaryotes.</title>
        <authorList>
            <person name="Whitman W."/>
        </authorList>
    </citation>
    <scope>NUCLEOTIDE SEQUENCE [LARGE SCALE GENOMIC DNA]</scope>
    <source>
        <strain evidence="7 8">SRMrh-85</strain>
    </source>
</reference>
<evidence type="ECO:0000259" key="6">
    <source>
        <dbReference type="PROSITE" id="PS51387"/>
    </source>
</evidence>
<evidence type="ECO:0000256" key="5">
    <source>
        <dbReference type="ARBA" id="ARBA00023002"/>
    </source>
</evidence>
<dbReference type="PANTHER" id="PTHR43716:SF1">
    <property type="entry name" value="D-2-HYDROXYGLUTARATE DEHYDROGENASE, MITOCHONDRIAL"/>
    <property type="match status" value="1"/>
</dbReference>
<evidence type="ECO:0000256" key="3">
    <source>
        <dbReference type="ARBA" id="ARBA00022630"/>
    </source>
</evidence>
<dbReference type="InterPro" id="IPR016169">
    <property type="entry name" value="FAD-bd_PCMH_sub2"/>
</dbReference>
<keyword evidence="8" id="KW-1185">Reference proteome</keyword>